<protein>
    <recommendedName>
        <fullName evidence="9">Glycosyltransferase RgtA/B/C/D-like domain-containing protein</fullName>
    </recommendedName>
</protein>
<dbReference type="PANTHER" id="PTHR33908">
    <property type="entry name" value="MANNOSYLTRANSFERASE YKCB-RELATED"/>
    <property type="match status" value="1"/>
</dbReference>
<dbReference type="AlphaFoldDB" id="A0A1F8DW13"/>
<organism evidence="10 11">
    <name type="scientific">Candidatus Wolfebacteria bacterium RIFCSPLOWO2_01_FULL_47_17b</name>
    <dbReference type="NCBI Taxonomy" id="1802558"/>
    <lineage>
        <taxon>Bacteria</taxon>
        <taxon>Candidatus Wolfeibacteriota</taxon>
    </lineage>
</organism>
<feature type="domain" description="Glycosyltransferase RgtA/B/C/D-like" evidence="9">
    <location>
        <begin position="116"/>
        <end position="264"/>
    </location>
</feature>
<gene>
    <name evidence="10" type="ORF">A2935_02425</name>
</gene>
<proteinExistence type="predicted"/>
<keyword evidence="5 8" id="KW-0812">Transmembrane</keyword>
<keyword evidence="7 8" id="KW-0472">Membrane</keyword>
<evidence type="ECO:0000256" key="7">
    <source>
        <dbReference type="ARBA" id="ARBA00023136"/>
    </source>
</evidence>
<dbReference type="InterPro" id="IPR050297">
    <property type="entry name" value="LipidA_mod_glycosyltrf_83"/>
</dbReference>
<keyword evidence="3" id="KW-0328">Glycosyltransferase</keyword>
<reference evidence="10 11" key="1">
    <citation type="journal article" date="2016" name="Nat. Commun.">
        <title>Thousands of microbial genomes shed light on interconnected biogeochemical processes in an aquifer system.</title>
        <authorList>
            <person name="Anantharaman K."/>
            <person name="Brown C.T."/>
            <person name="Hug L.A."/>
            <person name="Sharon I."/>
            <person name="Castelle C.J."/>
            <person name="Probst A.J."/>
            <person name="Thomas B.C."/>
            <person name="Singh A."/>
            <person name="Wilkins M.J."/>
            <person name="Karaoz U."/>
            <person name="Brodie E.L."/>
            <person name="Williams K.H."/>
            <person name="Hubbard S.S."/>
            <person name="Banfield J.F."/>
        </authorList>
    </citation>
    <scope>NUCLEOTIDE SEQUENCE [LARGE SCALE GENOMIC DNA]</scope>
</reference>
<name>A0A1F8DW13_9BACT</name>
<evidence type="ECO:0000313" key="10">
    <source>
        <dbReference type="EMBL" id="OGM91965.1"/>
    </source>
</evidence>
<dbReference type="GO" id="GO:0016763">
    <property type="term" value="F:pentosyltransferase activity"/>
    <property type="evidence" value="ECO:0007669"/>
    <property type="project" value="TreeGrafter"/>
</dbReference>
<evidence type="ECO:0000256" key="8">
    <source>
        <dbReference type="SAM" id="Phobius"/>
    </source>
</evidence>
<keyword evidence="6 8" id="KW-1133">Transmembrane helix</keyword>
<dbReference type="PANTHER" id="PTHR33908:SF11">
    <property type="entry name" value="MEMBRANE PROTEIN"/>
    <property type="match status" value="1"/>
</dbReference>
<feature type="transmembrane region" description="Helical" evidence="8">
    <location>
        <begin position="203"/>
        <end position="236"/>
    </location>
</feature>
<evidence type="ECO:0000256" key="4">
    <source>
        <dbReference type="ARBA" id="ARBA00022679"/>
    </source>
</evidence>
<evidence type="ECO:0000259" key="9">
    <source>
        <dbReference type="Pfam" id="PF13231"/>
    </source>
</evidence>
<feature type="transmembrane region" description="Helical" evidence="8">
    <location>
        <begin position="118"/>
        <end position="135"/>
    </location>
</feature>
<feature type="transmembrane region" description="Helical" evidence="8">
    <location>
        <begin position="462"/>
        <end position="481"/>
    </location>
</feature>
<dbReference type="EMBL" id="MGIS01000025">
    <property type="protein sequence ID" value="OGM91965.1"/>
    <property type="molecule type" value="Genomic_DNA"/>
</dbReference>
<comment type="subcellular location">
    <subcellularLocation>
        <location evidence="1">Cell membrane</location>
        <topology evidence="1">Multi-pass membrane protein</topology>
    </subcellularLocation>
</comment>
<evidence type="ECO:0000256" key="5">
    <source>
        <dbReference type="ARBA" id="ARBA00022692"/>
    </source>
</evidence>
<keyword evidence="2" id="KW-1003">Cell membrane</keyword>
<feature type="transmembrane region" description="Helical" evidence="8">
    <location>
        <begin position="171"/>
        <end position="191"/>
    </location>
</feature>
<dbReference type="GO" id="GO:0009103">
    <property type="term" value="P:lipopolysaccharide biosynthetic process"/>
    <property type="evidence" value="ECO:0007669"/>
    <property type="project" value="UniProtKB-ARBA"/>
</dbReference>
<feature type="transmembrane region" description="Helical" evidence="8">
    <location>
        <begin position="12"/>
        <end position="30"/>
    </location>
</feature>
<keyword evidence="4" id="KW-0808">Transferase</keyword>
<evidence type="ECO:0000256" key="2">
    <source>
        <dbReference type="ARBA" id="ARBA00022475"/>
    </source>
</evidence>
<dbReference type="InterPro" id="IPR038731">
    <property type="entry name" value="RgtA/B/C-like"/>
</dbReference>
<dbReference type="Proteomes" id="UP000177011">
    <property type="component" value="Unassembled WGS sequence"/>
</dbReference>
<accession>A0A1F8DW13</accession>
<comment type="caution">
    <text evidence="10">The sequence shown here is derived from an EMBL/GenBank/DDBJ whole genome shotgun (WGS) entry which is preliminary data.</text>
</comment>
<evidence type="ECO:0000256" key="1">
    <source>
        <dbReference type="ARBA" id="ARBA00004651"/>
    </source>
</evidence>
<dbReference type="Pfam" id="PF13231">
    <property type="entry name" value="PMT_2"/>
    <property type="match status" value="1"/>
</dbReference>
<feature type="transmembrane region" description="Helical" evidence="8">
    <location>
        <begin position="357"/>
        <end position="376"/>
    </location>
</feature>
<feature type="transmembrane region" description="Helical" evidence="8">
    <location>
        <begin position="388"/>
        <end position="409"/>
    </location>
</feature>
<evidence type="ECO:0000256" key="3">
    <source>
        <dbReference type="ARBA" id="ARBA00022676"/>
    </source>
</evidence>
<sequence>MFKNCSWCVPHVLLMVILFVSVGLMLGSSLQEAAIMDELAHIPAGYGYVKYLDFRLNPEHPPLIKAAAALPLLFMKLNFPTDLDPWTTALNGQWDAGRQFLYEVNDGRADEILFMSRLFPIVFTILLVVLVYAWSKKLFGPWWALVPALLTAFSPHILAHGHYVTTDIAASLGFFLGLLGFWIAFGQGSALTARPGLDMRGKLIVAGLLFGIAQLLKFSLVLLIPLYIFFIFALWLTGQRTWKHAWKLFRSLAYVFAVGFALVWAVYIVFTWNYPLDKQISDTTILLQEQVSKGSVVAKMIVGMSGVPIFRAIAHYGLGVIMVSQRSAGGNTAYFLGEDGNGGWWHYFPVVFLLKESLPALLILLGGIFFWIGRFFKNWVGVWKRMCSFVQEHTALFIMFVFVVFYWAYSIQSPLNIGFRHVLPTVPFLYILGVSSIKKWFDAAVVQSGLRHIARSALKHGLLGIMLLWVLVEAAMAYPHFISYYNEAGGGKWGGYVHAVDSNYDWGQDLKRLQEYVQEQNIRKIAVDYFGGGHVPYYVPNAIPWEESKGNPLSENAEWLAVSINELIYDIHAIDPEGAQYGHRRYRWLQTPLQPYARIGTSIFVYRLR</sequence>
<evidence type="ECO:0000256" key="6">
    <source>
        <dbReference type="ARBA" id="ARBA00022989"/>
    </source>
</evidence>
<feature type="transmembrane region" description="Helical" evidence="8">
    <location>
        <begin position="141"/>
        <end position="159"/>
    </location>
</feature>
<evidence type="ECO:0000313" key="11">
    <source>
        <dbReference type="Proteomes" id="UP000177011"/>
    </source>
</evidence>
<feature type="transmembrane region" description="Helical" evidence="8">
    <location>
        <begin position="248"/>
        <end position="270"/>
    </location>
</feature>
<dbReference type="GO" id="GO:0005886">
    <property type="term" value="C:plasma membrane"/>
    <property type="evidence" value="ECO:0007669"/>
    <property type="project" value="UniProtKB-SubCell"/>
</dbReference>